<dbReference type="AlphaFoldDB" id="A0A9P7YGZ1"/>
<protein>
    <submittedName>
        <fullName evidence="1">Uncharacterized protein</fullName>
    </submittedName>
</protein>
<proteinExistence type="predicted"/>
<reference evidence="1" key="1">
    <citation type="journal article" date="2021" name="IMA Fungus">
        <title>Genomic characterization of three marine fungi, including Emericellopsis atlantica sp. nov. with signatures of a generalist lifestyle and marine biomass degradation.</title>
        <authorList>
            <person name="Hagestad O.C."/>
            <person name="Hou L."/>
            <person name="Andersen J.H."/>
            <person name="Hansen E.H."/>
            <person name="Altermark B."/>
            <person name="Li C."/>
            <person name="Kuhnert E."/>
            <person name="Cox R.J."/>
            <person name="Crous P.W."/>
            <person name="Spatafora J.W."/>
            <person name="Lail K."/>
            <person name="Amirebrahimi M."/>
            <person name="Lipzen A."/>
            <person name="Pangilinan J."/>
            <person name="Andreopoulos W."/>
            <person name="Hayes R.D."/>
            <person name="Ng V."/>
            <person name="Grigoriev I.V."/>
            <person name="Jackson S.A."/>
            <person name="Sutton T.D.S."/>
            <person name="Dobson A.D.W."/>
            <person name="Rama T."/>
        </authorList>
    </citation>
    <scope>NUCLEOTIDE SEQUENCE</scope>
    <source>
        <strain evidence="1">TRa018bII</strain>
    </source>
</reference>
<organism evidence="1 2">
    <name type="scientific">Amylocarpus encephaloides</name>
    <dbReference type="NCBI Taxonomy" id="45428"/>
    <lineage>
        <taxon>Eukaryota</taxon>
        <taxon>Fungi</taxon>
        <taxon>Dikarya</taxon>
        <taxon>Ascomycota</taxon>
        <taxon>Pezizomycotina</taxon>
        <taxon>Leotiomycetes</taxon>
        <taxon>Helotiales</taxon>
        <taxon>Helotiales incertae sedis</taxon>
        <taxon>Amylocarpus</taxon>
    </lineage>
</organism>
<comment type="caution">
    <text evidence="1">The sequence shown here is derived from an EMBL/GenBank/DDBJ whole genome shotgun (WGS) entry which is preliminary data.</text>
</comment>
<keyword evidence="2" id="KW-1185">Reference proteome</keyword>
<accession>A0A9P7YGZ1</accession>
<sequence length="100" mass="10389">MRYYQLLTNATNAATGAYLSSYVSRSGPMIGWGTGTKCNDGCTGTIAAQTYKNSTITLAGTDSTFIGSLGTTYTGLKMSSDNKILAIDSINAPKMQAGSP</sequence>
<dbReference type="OrthoDB" id="5086500at2759"/>
<name>A0A9P7YGZ1_9HELO</name>
<dbReference type="Proteomes" id="UP000824998">
    <property type="component" value="Unassembled WGS sequence"/>
</dbReference>
<dbReference type="EMBL" id="MU251519">
    <property type="protein sequence ID" value="KAG9233027.1"/>
    <property type="molecule type" value="Genomic_DNA"/>
</dbReference>
<evidence type="ECO:0000313" key="1">
    <source>
        <dbReference type="EMBL" id="KAG9233027.1"/>
    </source>
</evidence>
<gene>
    <name evidence="1" type="ORF">BJ875DRAFT_59712</name>
</gene>
<evidence type="ECO:0000313" key="2">
    <source>
        <dbReference type="Proteomes" id="UP000824998"/>
    </source>
</evidence>